<gene>
    <name evidence="1" type="ORF">G3570_08505</name>
</gene>
<reference evidence="1 2" key="1">
    <citation type="submission" date="2020-02" db="EMBL/GenBank/DDBJ databases">
        <title>Balneolaceae bacterium YR4-1, complete genome.</title>
        <authorList>
            <person name="Li Y."/>
            <person name="Wu S."/>
        </authorList>
    </citation>
    <scope>NUCLEOTIDE SEQUENCE [LARGE SCALE GENOMIC DNA]</scope>
    <source>
        <strain evidence="1 2">YR4-1</strain>
    </source>
</reference>
<evidence type="ECO:0000313" key="1">
    <source>
        <dbReference type="EMBL" id="NGP76671.1"/>
    </source>
</evidence>
<protein>
    <submittedName>
        <fullName evidence="1">Uncharacterized protein</fullName>
    </submittedName>
</protein>
<proteinExistence type="predicted"/>
<comment type="caution">
    <text evidence="1">The sequence shown here is derived from an EMBL/GenBank/DDBJ whole genome shotgun (WGS) entry which is preliminary data.</text>
</comment>
<dbReference type="EMBL" id="JAALLT010000002">
    <property type="protein sequence ID" value="NGP76671.1"/>
    <property type="molecule type" value="Genomic_DNA"/>
</dbReference>
<accession>A0A6M1SMV1</accession>
<name>A0A6M1SMV1_9BACT</name>
<dbReference type="Proteomes" id="UP000473278">
    <property type="component" value="Unassembled WGS sequence"/>
</dbReference>
<evidence type="ECO:0000313" key="2">
    <source>
        <dbReference type="Proteomes" id="UP000473278"/>
    </source>
</evidence>
<organism evidence="1 2">
    <name type="scientific">Halalkalibaculum roseum</name>
    <dbReference type="NCBI Taxonomy" id="2709311"/>
    <lineage>
        <taxon>Bacteria</taxon>
        <taxon>Pseudomonadati</taxon>
        <taxon>Balneolota</taxon>
        <taxon>Balneolia</taxon>
        <taxon>Balneolales</taxon>
        <taxon>Balneolaceae</taxon>
        <taxon>Halalkalibaculum</taxon>
    </lineage>
</organism>
<dbReference type="AlphaFoldDB" id="A0A6M1SMV1"/>
<keyword evidence="2" id="KW-1185">Reference proteome</keyword>
<sequence>MGTELHGIFTVDFKEDEKGVRKITEINIRHVAFTSSIAAGGANIPMDTLEALFSTELSNMERIDYSYDEPMVFLRDVDAQPIIMKESELLA</sequence>